<protein>
    <submittedName>
        <fullName evidence="1">Uncharacterized protein</fullName>
    </submittedName>
</protein>
<comment type="caution">
    <text evidence="1">The sequence shown here is derived from an EMBL/GenBank/DDBJ whole genome shotgun (WGS) entry which is preliminary data.</text>
</comment>
<organism evidence="1 2">
    <name type="scientific">Pseudomonas amygdali pv. eriobotryae</name>
    <dbReference type="NCBI Taxonomy" id="129137"/>
    <lineage>
        <taxon>Bacteria</taxon>
        <taxon>Pseudomonadati</taxon>
        <taxon>Pseudomonadota</taxon>
        <taxon>Gammaproteobacteria</taxon>
        <taxon>Pseudomonadales</taxon>
        <taxon>Pseudomonadaceae</taxon>
        <taxon>Pseudomonas</taxon>
        <taxon>Pseudomonas amygdali</taxon>
    </lineage>
</organism>
<accession>A0A9P3EEE2</accession>
<sequence>MSELAEPNSAISSWSGFVYQGKVALYYSLKLLTEGVRDFELQLDSTDDFAIYKDGKLLSAHQVKAKVGSTRGSYTSALKSLQKLMTIEKLEPIDTYTCP</sequence>
<gene>
    <name evidence="1" type="ORF">PSE10A_49170</name>
</gene>
<name>A0A9P3EEE2_PSEA0</name>
<dbReference type="EMBL" id="BMZW01000041">
    <property type="protein sequence ID" value="GFZ62406.1"/>
    <property type="molecule type" value="Genomic_DNA"/>
</dbReference>
<reference evidence="1" key="1">
    <citation type="submission" date="2020-09" db="EMBL/GenBank/DDBJ databases">
        <title>Pseudomonas syringae pv. eriobotryae genome sequence causing loquat canker disease.</title>
        <authorList>
            <person name="Fukuda S."/>
            <person name="Tashiro H."/>
            <person name="Nagano Y."/>
        </authorList>
    </citation>
    <scope>NUCLEOTIDE SEQUENCE</scope>
    <source>
        <strain evidence="1">AM001</strain>
    </source>
</reference>
<evidence type="ECO:0000313" key="1">
    <source>
        <dbReference type="EMBL" id="GFZ62406.1"/>
    </source>
</evidence>
<proteinExistence type="predicted"/>
<evidence type="ECO:0000313" key="2">
    <source>
        <dbReference type="Proteomes" id="UP000630864"/>
    </source>
</evidence>
<dbReference type="Proteomes" id="UP000630864">
    <property type="component" value="Unassembled WGS sequence"/>
</dbReference>
<dbReference type="AlphaFoldDB" id="A0A9P3EEE2"/>
<dbReference type="RefSeq" id="WP_223285750.1">
    <property type="nucleotide sequence ID" value="NZ_BMZW01000041.1"/>
</dbReference>